<name>A0A917W2Q0_9BACL</name>
<keyword evidence="3" id="KW-1185">Reference proteome</keyword>
<dbReference type="Proteomes" id="UP000654670">
    <property type="component" value="Unassembled WGS sequence"/>
</dbReference>
<feature type="transmembrane region" description="Helical" evidence="1">
    <location>
        <begin position="145"/>
        <end position="169"/>
    </location>
</feature>
<dbReference type="RefSeq" id="WP_188804124.1">
    <property type="nucleotide sequence ID" value="NZ_BMOK01000013.1"/>
</dbReference>
<keyword evidence="1" id="KW-0472">Membrane</keyword>
<protein>
    <submittedName>
        <fullName evidence="2">Uncharacterized protein</fullName>
    </submittedName>
</protein>
<dbReference type="EMBL" id="BMOK01000013">
    <property type="protein sequence ID" value="GGL61149.1"/>
    <property type="molecule type" value="Genomic_DNA"/>
</dbReference>
<evidence type="ECO:0000256" key="1">
    <source>
        <dbReference type="SAM" id="Phobius"/>
    </source>
</evidence>
<organism evidence="2 3">
    <name type="scientific">Sporolactobacillus putidus</name>
    <dbReference type="NCBI Taxonomy" id="492735"/>
    <lineage>
        <taxon>Bacteria</taxon>
        <taxon>Bacillati</taxon>
        <taxon>Bacillota</taxon>
        <taxon>Bacilli</taxon>
        <taxon>Bacillales</taxon>
        <taxon>Sporolactobacillaceae</taxon>
        <taxon>Sporolactobacillus</taxon>
    </lineage>
</organism>
<proteinExistence type="predicted"/>
<accession>A0A917W2Q0</accession>
<feature type="transmembrane region" description="Helical" evidence="1">
    <location>
        <begin position="214"/>
        <end position="237"/>
    </location>
</feature>
<reference evidence="2" key="2">
    <citation type="submission" date="2020-09" db="EMBL/GenBank/DDBJ databases">
        <authorList>
            <person name="Sun Q."/>
            <person name="Ohkuma M."/>
        </authorList>
    </citation>
    <scope>NUCLEOTIDE SEQUENCE</scope>
    <source>
        <strain evidence="2">JCM 15325</strain>
    </source>
</reference>
<sequence>MKMKERSSANKTLLYFTVPTVILMAITSSIGIWYPDFYARETIDWVAQSIGQDISNLFIVVPVLIISAIFSSKGSRTAKLIWAGTMTTNIYAYVIYTFAVHFNFLFHVYCLILGLSLYSVICFFMNHVKENFSKWFTEKAPTRAVGIFLLVIAVLFVLLWLSQSLPAALSNTVPESIVKDGLLTNPVHALDLSFYLPLMGIAAVMILKKKTLGFLLAPVMIVFSIMTGLNILSLMIVSMTLMPSNNLPMIIGFSALTLICLGFLWLFLRRIRGAESADRCM</sequence>
<feature type="transmembrane region" description="Helical" evidence="1">
    <location>
        <begin position="104"/>
        <end position="124"/>
    </location>
</feature>
<gene>
    <name evidence="2" type="ORF">GCM10007968_26420</name>
</gene>
<feature type="transmembrane region" description="Helical" evidence="1">
    <location>
        <begin position="54"/>
        <end position="71"/>
    </location>
</feature>
<feature type="transmembrane region" description="Helical" evidence="1">
    <location>
        <begin position="12"/>
        <end position="34"/>
    </location>
</feature>
<keyword evidence="1" id="KW-1133">Transmembrane helix</keyword>
<keyword evidence="1" id="KW-0812">Transmembrane</keyword>
<feature type="transmembrane region" description="Helical" evidence="1">
    <location>
        <begin position="189"/>
        <end position="207"/>
    </location>
</feature>
<feature type="transmembrane region" description="Helical" evidence="1">
    <location>
        <begin position="249"/>
        <end position="268"/>
    </location>
</feature>
<evidence type="ECO:0000313" key="2">
    <source>
        <dbReference type="EMBL" id="GGL61149.1"/>
    </source>
</evidence>
<dbReference type="AlphaFoldDB" id="A0A917W2Q0"/>
<reference evidence="2" key="1">
    <citation type="journal article" date="2014" name="Int. J. Syst. Evol. Microbiol.">
        <title>Complete genome sequence of Corynebacterium casei LMG S-19264T (=DSM 44701T), isolated from a smear-ripened cheese.</title>
        <authorList>
            <consortium name="US DOE Joint Genome Institute (JGI-PGF)"/>
            <person name="Walter F."/>
            <person name="Albersmeier A."/>
            <person name="Kalinowski J."/>
            <person name="Ruckert C."/>
        </authorList>
    </citation>
    <scope>NUCLEOTIDE SEQUENCE</scope>
    <source>
        <strain evidence="2">JCM 15325</strain>
    </source>
</reference>
<evidence type="ECO:0000313" key="3">
    <source>
        <dbReference type="Proteomes" id="UP000654670"/>
    </source>
</evidence>
<comment type="caution">
    <text evidence="2">The sequence shown here is derived from an EMBL/GenBank/DDBJ whole genome shotgun (WGS) entry which is preliminary data.</text>
</comment>
<feature type="transmembrane region" description="Helical" evidence="1">
    <location>
        <begin position="80"/>
        <end position="98"/>
    </location>
</feature>